<dbReference type="AlphaFoldDB" id="A0A329S2C0"/>
<dbReference type="VEuPathDB" id="FungiDB:PC110_g13621"/>
<protein>
    <submittedName>
        <fullName evidence="2">Uncharacterized protein</fullName>
    </submittedName>
</protein>
<sequence length="369" mass="41096">MSSLHLTIRSRLDELKQQCHELCDVDNGHAKRGSKAGTTAELFSTVQLWKERSLHHVLEALDKAGAQSIDSHIEAMEHHEKAAKDLFELTRGFLRSSGNGINLVLDNFAVDLAGLVDCIVTSRLEEQRIIHENVVRVLKDENHKLAATCQSLQSVNLSLEERLEVLENTSGAGGDAILCNKLRGRVQHLAIRQRELSTELESAAKDRLKHRRELEKTKTLLAESQKSLVLTRAMHDKETRQLAAMIHLNHTQVAQILDASRSATDTRRHQESLERFDPLSGCTIVHLAPVSPPQKPPGSPSCTSPRRSSSPVLTASPIRKKQAEPPIKPRQRLERPKSAITRSARPSSATATRRLNPSELHKSSRWLSG</sequence>
<dbReference type="Proteomes" id="UP000251314">
    <property type="component" value="Unassembled WGS sequence"/>
</dbReference>
<keyword evidence="3" id="KW-1185">Reference proteome</keyword>
<organism evidence="2 3">
    <name type="scientific">Phytophthora cactorum</name>
    <dbReference type="NCBI Taxonomy" id="29920"/>
    <lineage>
        <taxon>Eukaryota</taxon>
        <taxon>Sar</taxon>
        <taxon>Stramenopiles</taxon>
        <taxon>Oomycota</taxon>
        <taxon>Peronosporomycetes</taxon>
        <taxon>Peronosporales</taxon>
        <taxon>Peronosporaceae</taxon>
        <taxon>Phytophthora</taxon>
    </lineage>
</organism>
<gene>
    <name evidence="2" type="ORF">PC110_g13621</name>
</gene>
<feature type="compositionally biased region" description="Low complexity" evidence="1">
    <location>
        <begin position="300"/>
        <end position="311"/>
    </location>
</feature>
<feature type="region of interest" description="Disordered" evidence="1">
    <location>
        <begin position="288"/>
        <end position="369"/>
    </location>
</feature>
<feature type="compositionally biased region" description="Polar residues" evidence="1">
    <location>
        <begin position="340"/>
        <end position="355"/>
    </location>
</feature>
<dbReference type="EMBL" id="MJFZ01000394">
    <property type="protein sequence ID" value="RAW30016.1"/>
    <property type="molecule type" value="Genomic_DNA"/>
</dbReference>
<reference evidence="2 3" key="1">
    <citation type="submission" date="2018-01" db="EMBL/GenBank/DDBJ databases">
        <title>Draft genome of the strawberry crown rot pathogen Phytophthora cactorum.</title>
        <authorList>
            <person name="Armitage A.D."/>
            <person name="Lysoe E."/>
            <person name="Nellist C.F."/>
            <person name="Harrison R.J."/>
            <person name="Brurberg M.B."/>
        </authorList>
    </citation>
    <scope>NUCLEOTIDE SEQUENCE [LARGE SCALE GENOMIC DNA]</scope>
    <source>
        <strain evidence="2 3">10300</strain>
    </source>
</reference>
<evidence type="ECO:0000256" key="1">
    <source>
        <dbReference type="SAM" id="MobiDB-lite"/>
    </source>
</evidence>
<proteinExistence type="predicted"/>
<dbReference type="OrthoDB" id="109637at2759"/>
<comment type="caution">
    <text evidence="2">The sequence shown here is derived from an EMBL/GenBank/DDBJ whole genome shotgun (WGS) entry which is preliminary data.</text>
</comment>
<evidence type="ECO:0000313" key="2">
    <source>
        <dbReference type="EMBL" id="RAW30016.1"/>
    </source>
</evidence>
<accession>A0A329S2C0</accession>
<name>A0A329S2C0_9STRA</name>
<evidence type="ECO:0000313" key="3">
    <source>
        <dbReference type="Proteomes" id="UP000251314"/>
    </source>
</evidence>
<feature type="compositionally biased region" description="Pro residues" evidence="1">
    <location>
        <begin position="290"/>
        <end position="299"/>
    </location>
</feature>